<keyword evidence="1" id="KW-0472">Membrane</keyword>
<evidence type="ECO:0000256" key="1">
    <source>
        <dbReference type="SAM" id="Phobius"/>
    </source>
</evidence>
<sequence>GTCEGGFLLCFWLHKGISCGYFVEILMFFDPMHKVVVVLWGIADVFRALICEIVVLLLMPVFLCL</sequence>
<accession>A0A0V0HC34</accession>
<feature type="transmembrane region" description="Helical" evidence="1">
    <location>
        <begin position="6"/>
        <end position="29"/>
    </location>
</feature>
<dbReference type="AlphaFoldDB" id="A0A0V0HC34"/>
<feature type="non-terminal residue" evidence="2">
    <location>
        <position position="1"/>
    </location>
</feature>
<name>A0A0V0HC34_SOLCH</name>
<reference evidence="2" key="1">
    <citation type="submission" date="2015-12" db="EMBL/GenBank/DDBJ databases">
        <title>Gene expression during late stages of embryo sac development: a critical building block for successful pollen-pistil interactions.</title>
        <authorList>
            <person name="Liu Y."/>
            <person name="Joly V."/>
            <person name="Sabar M."/>
            <person name="Matton D.P."/>
        </authorList>
    </citation>
    <scope>NUCLEOTIDE SEQUENCE</scope>
</reference>
<feature type="transmembrane region" description="Helical" evidence="1">
    <location>
        <begin position="36"/>
        <end position="63"/>
    </location>
</feature>
<organism evidence="2">
    <name type="scientific">Solanum chacoense</name>
    <name type="common">Chaco potato</name>
    <dbReference type="NCBI Taxonomy" id="4108"/>
    <lineage>
        <taxon>Eukaryota</taxon>
        <taxon>Viridiplantae</taxon>
        <taxon>Streptophyta</taxon>
        <taxon>Embryophyta</taxon>
        <taxon>Tracheophyta</taxon>
        <taxon>Spermatophyta</taxon>
        <taxon>Magnoliopsida</taxon>
        <taxon>eudicotyledons</taxon>
        <taxon>Gunneridae</taxon>
        <taxon>Pentapetalae</taxon>
        <taxon>asterids</taxon>
        <taxon>lamiids</taxon>
        <taxon>Solanales</taxon>
        <taxon>Solanaceae</taxon>
        <taxon>Solanoideae</taxon>
        <taxon>Solaneae</taxon>
        <taxon>Solanum</taxon>
    </lineage>
</organism>
<protein>
    <submittedName>
        <fullName evidence="2">Putative ovule protein</fullName>
    </submittedName>
</protein>
<keyword evidence="1" id="KW-1133">Transmembrane helix</keyword>
<proteinExistence type="predicted"/>
<dbReference type="EMBL" id="GEDG01021916">
    <property type="protein sequence ID" value="JAP17919.1"/>
    <property type="molecule type" value="Transcribed_RNA"/>
</dbReference>
<evidence type="ECO:0000313" key="2">
    <source>
        <dbReference type="EMBL" id="JAP17919.1"/>
    </source>
</evidence>
<keyword evidence="1" id="KW-0812">Transmembrane</keyword>